<reference evidence="4 5" key="1">
    <citation type="journal article" date="2013" name="Front. Microbiol.">
        <title>Comparative genomic analyses of the cyanobacterium, Lyngbya aestuarii BL J, a powerful hydrogen producer.</title>
        <authorList>
            <person name="Kothari A."/>
            <person name="Vaughn M."/>
            <person name="Garcia-Pichel F."/>
        </authorList>
    </citation>
    <scope>NUCLEOTIDE SEQUENCE [LARGE SCALE GENOMIC DNA]</scope>
    <source>
        <strain evidence="4 5">BL J</strain>
    </source>
</reference>
<name>U7QRM6_9CYAN</name>
<dbReference type="Proteomes" id="UP000017127">
    <property type="component" value="Unassembled WGS sequence"/>
</dbReference>
<dbReference type="PROSITE" id="PS50801">
    <property type="entry name" value="STAS"/>
    <property type="match status" value="1"/>
</dbReference>
<dbReference type="NCBIfam" id="TIGR00377">
    <property type="entry name" value="ant_ant_sig"/>
    <property type="match status" value="1"/>
</dbReference>
<dbReference type="PANTHER" id="PTHR33495">
    <property type="entry name" value="ANTI-SIGMA FACTOR ANTAGONIST TM_1081-RELATED-RELATED"/>
    <property type="match status" value="1"/>
</dbReference>
<organism evidence="4 5">
    <name type="scientific">Lyngbya aestuarii BL J</name>
    <dbReference type="NCBI Taxonomy" id="1348334"/>
    <lineage>
        <taxon>Bacteria</taxon>
        <taxon>Bacillati</taxon>
        <taxon>Cyanobacteriota</taxon>
        <taxon>Cyanophyceae</taxon>
        <taxon>Oscillatoriophycideae</taxon>
        <taxon>Oscillatoriales</taxon>
        <taxon>Microcoleaceae</taxon>
        <taxon>Lyngbya</taxon>
    </lineage>
</organism>
<dbReference type="PANTHER" id="PTHR33495:SF2">
    <property type="entry name" value="ANTI-SIGMA FACTOR ANTAGONIST TM_1081-RELATED"/>
    <property type="match status" value="1"/>
</dbReference>
<dbReference type="InterPro" id="IPR036513">
    <property type="entry name" value="STAS_dom_sf"/>
</dbReference>
<dbReference type="RefSeq" id="WP_023064612.1">
    <property type="nucleotide sequence ID" value="NZ_AUZM01000005.1"/>
</dbReference>
<gene>
    <name evidence="4" type="ORF">M595_0897</name>
</gene>
<accession>U7QRM6</accession>
<evidence type="ECO:0000313" key="5">
    <source>
        <dbReference type="Proteomes" id="UP000017127"/>
    </source>
</evidence>
<sequence>MKLAECPQHIVLQSQPRLDLQGGNALKDQVLALSAEHFRLWVIDLAAVEFIDSSGLGALVTALKSARRQGSRLVLCHPSATVKLILEITQLDRVFEVFDELEAVFLTDSQLLSA</sequence>
<dbReference type="EMBL" id="AUZM01000005">
    <property type="protein sequence ID" value="ERT09066.1"/>
    <property type="molecule type" value="Genomic_DNA"/>
</dbReference>
<keyword evidence="5" id="KW-1185">Reference proteome</keyword>
<comment type="caution">
    <text evidence="4">The sequence shown here is derived from an EMBL/GenBank/DDBJ whole genome shotgun (WGS) entry which is preliminary data.</text>
</comment>
<dbReference type="SUPFAM" id="SSF52091">
    <property type="entry name" value="SpoIIaa-like"/>
    <property type="match status" value="1"/>
</dbReference>
<dbReference type="InterPro" id="IPR003658">
    <property type="entry name" value="Anti-sigma_ant"/>
</dbReference>
<dbReference type="InterPro" id="IPR002645">
    <property type="entry name" value="STAS_dom"/>
</dbReference>
<dbReference type="Pfam" id="PF01740">
    <property type="entry name" value="STAS"/>
    <property type="match status" value="1"/>
</dbReference>
<evidence type="ECO:0000256" key="2">
    <source>
        <dbReference type="RuleBase" id="RU003749"/>
    </source>
</evidence>
<evidence type="ECO:0000256" key="1">
    <source>
        <dbReference type="ARBA" id="ARBA00009013"/>
    </source>
</evidence>
<evidence type="ECO:0000259" key="3">
    <source>
        <dbReference type="PROSITE" id="PS50801"/>
    </source>
</evidence>
<dbReference type="OrthoDB" id="9793697at2"/>
<feature type="domain" description="STAS" evidence="3">
    <location>
        <begin position="1"/>
        <end position="114"/>
    </location>
</feature>
<comment type="similarity">
    <text evidence="1 2">Belongs to the anti-sigma-factor antagonist family.</text>
</comment>
<evidence type="ECO:0000313" key="4">
    <source>
        <dbReference type="EMBL" id="ERT09066.1"/>
    </source>
</evidence>
<dbReference type="CDD" id="cd07043">
    <property type="entry name" value="STAS_anti-anti-sigma_factors"/>
    <property type="match status" value="1"/>
</dbReference>
<protein>
    <recommendedName>
        <fullName evidence="2">Anti-sigma factor antagonist</fullName>
    </recommendedName>
</protein>
<dbReference type="AlphaFoldDB" id="U7QRM6"/>
<dbReference type="GO" id="GO:0043856">
    <property type="term" value="F:anti-sigma factor antagonist activity"/>
    <property type="evidence" value="ECO:0007669"/>
    <property type="project" value="InterPro"/>
</dbReference>
<proteinExistence type="inferred from homology"/>
<dbReference type="Gene3D" id="3.30.750.24">
    <property type="entry name" value="STAS domain"/>
    <property type="match status" value="1"/>
</dbReference>